<feature type="active site" description="Proton donor" evidence="14">
    <location>
        <position position="161"/>
    </location>
</feature>
<dbReference type="eggNOG" id="COG0289">
    <property type="taxonomic scope" value="Bacteria"/>
</dbReference>
<sequence>MSDIRIAISGTSGRMGRNLIAAIDQTCGVVLTTAVARQGSPLVGKDAGEFAGIDSNRVNITNDLQKAVNDFDVLIDFTCPESTLKYIKICLDYCKPIVIGTTGLDDIGKKIIHSASLKIPIVFSANFSIGVNIMFNLLKQITKVMGSYADIEIIEAHHHDKVDAPSGTALTMGEVIADTMDWKLNEHAIYGRKGYTGKRKQHTIGFSTVRAGDIIGEHTAIFAAIGERVEIIHRATNRMTFADGAIKAASWLIRQKFGLYNMHDVLNLS</sequence>
<comment type="subcellular location">
    <subcellularLocation>
        <location evidence="1 14">Cytoplasm</location>
    </subcellularLocation>
</comment>
<comment type="caution">
    <text evidence="14">Was originally thought to be a dihydrodipicolinate reductase (DHDPR), catalyzing the conversion of dihydrodipicolinate to tetrahydrodipicolinate. However, it was shown in E.coli that the substrate of the enzymatic reaction is not dihydrodipicolinate (DHDP) but in fact (2S,4S)-4-hydroxy-2,3,4,5-tetrahydrodipicolinic acid (HTPA), the product released by the DapA-catalyzed reaction.</text>
</comment>
<feature type="binding site" evidence="14">
    <location>
        <begin position="167"/>
        <end position="168"/>
    </location>
    <ligand>
        <name>(S)-2,3,4,5-tetrahydrodipicolinate</name>
        <dbReference type="ChEBI" id="CHEBI:16845"/>
    </ligand>
</feature>
<keyword evidence="8 14" id="KW-0520">NAD</keyword>
<dbReference type="GO" id="GO:0019877">
    <property type="term" value="P:diaminopimelate biosynthetic process"/>
    <property type="evidence" value="ECO:0007669"/>
    <property type="project" value="UniProtKB-UniRule"/>
</dbReference>
<evidence type="ECO:0000256" key="13">
    <source>
        <dbReference type="ARBA" id="ARBA00049396"/>
    </source>
</evidence>
<dbReference type="Pfam" id="PF05173">
    <property type="entry name" value="DapB_C"/>
    <property type="match status" value="1"/>
</dbReference>
<dbReference type="PIRSF" id="PIRSF000161">
    <property type="entry name" value="DHPR"/>
    <property type="match status" value="1"/>
</dbReference>
<dbReference type="PATRIC" id="fig|1235990.3.peg.495"/>
<dbReference type="Gene3D" id="3.40.50.720">
    <property type="entry name" value="NAD(P)-binding Rossmann-like Domain"/>
    <property type="match status" value="1"/>
</dbReference>
<accession>U3U805</accession>
<dbReference type="InterPro" id="IPR023940">
    <property type="entry name" value="DHDPR_bac"/>
</dbReference>
<evidence type="ECO:0000256" key="5">
    <source>
        <dbReference type="ARBA" id="ARBA00022857"/>
    </source>
</evidence>
<comment type="catalytic activity">
    <reaction evidence="12 14">
        <text>(S)-2,3,4,5-tetrahydrodipicolinate + NADP(+) + H2O = (2S,4S)-4-hydroxy-2,3,4,5-tetrahydrodipicolinate + NADPH + H(+)</text>
        <dbReference type="Rhea" id="RHEA:35331"/>
        <dbReference type="ChEBI" id="CHEBI:15377"/>
        <dbReference type="ChEBI" id="CHEBI:15378"/>
        <dbReference type="ChEBI" id="CHEBI:16845"/>
        <dbReference type="ChEBI" id="CHEBI:57783"/>
        <dbReference type="ChEBI" id="CHEBI:58349"/>
        <dbReference type="ChEBI" id="CHEBI:67139"/>
        <dbReference type="EC" id="1.17.1.8"/>
    </reaction>
</comment>
<dbReference type="HAMAP" id="MF_00102">
    <property type="entry name" value="DapB"/>
    <property type="match status" value="1"/>
</dbReference>
<keyword evidence="4 14" id="KW-0028">Amino-acid biosynthesis</keyword>
<name>U3U805_9GAMM</name>
<keyword evidence="9 14" id="KW-0457">Lysine biosynthesis</keyword>
<dbReference type="FunFam" id="3.30.360.10:FF:000004">
    <property type="entry name" value="4-hydroxy-tetrahydrodipicolinate reductase"/>
    <property type="match status" value="1"/>
</dbReference>
<evidence type="ECO:0000313" key="15">
    <source>
        <dbReference type="EMBL" id="BAO00469.1"/>
    </source>
</evidence>
<comment type="caution">
    <text evidence="14">Lacks conserved residue(s) required for the propagation of feature annotation.</text>
</comment>
<evidence type="ECO:0000256" key="1">
    <source>
        <dbReference type="ARBA" id="ARBA00004496"/>
    </source>
</evidence>
<dbReference type="GO" id="GO:0008839">
    <property type="term" value="F:4-hydroxy-tetrahydrodipicolinate reductase"/>
    <property type="evidence" value="ECO:0007669"/>
    <property type="project" value="UniProtKB-UniRule"/>
</dbReference>
<comment type="function">
    <text evidence="14">Catalyzes the conversion of 4-hydroxy-tetrahydrodipicolinate (HTPA) to tetrahydrodipicolinate.</text>
</comment>
<reference evidence="15 16" key="1">
    <citation type="submission" date="2012-10" db="EMBL/GenBank/DDBJ databases">
        <title>Genome sequence of the symbiont of the pentatomidae stink bug Halyomorpha halys.</title>
        <authorList>
            <person name="Kobayashi H."/>
            <person name="Fujii-Muramatsu R."/>
            <person name="Takeishi K."/>
            <person name="Noda H."/>
        </authorList>
    </citation>
    <scope>NUCLEOTIDE SEQUENCE [LARGE SCALE GENOMIC DNA]</scope>
</reference>
<comment type="pathway">
    <text evidence="10 14">Amino-acid biosynthesis; L-lysine biosynthesis via DAP pathway; (S)-tetrahydrodipicolinate from L-aspartate: step 4/4.</text>
</comment>
<dbReference type="FunFam" id="3.40.50.720:FF:000048">
    <property type="entry name" value="4-hydroxy-tetrahydrodipicolinate reductase"/>
    <property type="match status" value="1"/>
</dbReference>
<dbReference type="PANTHER" id="PTHR20836">
    <property type="entry name" value="DIHYDRODIPICOLINATE REDUCTASE"/>
    <property type="match status" value="1"/>
</dbReference>
<dbReference type="CDD" id="cd02274">
    <property type="entry name" value="DHDPR_N"/>
    <property type="match status" value="1"/>
</dbReference>
<evidence type="ECO:0000256" key="8">
    <source>
        <dbReference type="ARBA" id="ARBA00023027"/>
    </source>
</evidence>
<dbReference type="AlphaFoldDB" id="U3U805"/>
<dbReference type="GO" id="GO:0050661">
    <property type="term" value="F:NADP binding"/>
    <property type="evidence" value="ECO:0007669"/>
    <property type="project" value="UniProtKB-UniRule"/>
</dbReference>
<evidence type="ECO:0000256" key="11">
    <source>
        <dbReference type="ARBA" id="ARBA00038983"/>
    </source>
</evidence>
<evidence type="ECO:0000256" key="10">
    <source>
        <dbReference type="ARBA" id="ARBA00037922"/>
    </source>
</evidence>
<keyword evidence="16" id="KW-1185">Reference proteome</keyword>
<dbReference type="SUPFAM" id="SSF51735">
    <property type="entry name" value="NAD(P)-binding Rossmann-fold domains"/>
    <property type="match status" value="1"/>
</dbReference>
<evidence type="ECO:0000256" key="4">
    <source>
        <dbReference type="ARBA" id="ARBA00022605"/>
    </source>
</evidence>
<evidence type="ECO:0000256" key="9">
    <source>
        <dbReference type="ARBA" id="ARBA00023154"/>
    </source>
</evidence>
<dbReference type="PANTHER" id="PTHR20836:SF0">
    <property type="entry name" value="4-HYDROXY-TETRAHYDRODIPICOLINATE REDUCTASE 1, CHLOROPLASTIC-RELATED"/>
    <property type="match status" value="1"/>
</dbReference>
<dbReference type="OrthoDB" id="9790352at2"/>
<evidence type="ECO:0000256" key="7">
    <source>
        <dbReference type="ARBA" id="ARBA00023002"/>
    </source>
</evidence>
<feature type="binding site" evidence="14">
    <location>
        <begin position="100"/>
        <end position="102"/>
    </location>
    <ligand>
        <name>NAD(+)</name>
        <dbReference type="ChEBI" id="CHEBI:57540"/>
    </ligand>
</feature>
<dbReference type="RefSeq" id="WP_022564488.1">
    <property type="nucleotide sequence ID" value="NZ_CP010907.1"/>
</dbReference>
<dbReference type="KEGG" id="pck:BMSBPS_0124"/>
<dbReference type="InterPro" id="IPR022664">
    <property type="entry name" value="DapB_N_CS"/>
</dbReference>
<gene>
    <name evidence="14 15" type="primary">dapB</name>
    <name evidence="15" type="ORF">HHS_04990</name>
</gene>
<evidence type="ECO:0000256" key="6">
    <source>
        <dbReference type="ARBA" id="ARBA00022915"/>
    </source>
</evidence>
<proteinExistence type="inferred from homology"/>
<evidence type="ECO:0000256" key="3">
    <source>
        <dbReference type="ARBA" id="ARBA00022490"/>
    </source>
</evidence>
<dbReference type="InterPro" id="IPR000846">
    <property type="entry name" value="DapB_N"/>
</dbReference>
<evidence type="ECO:0000256" key="12">
    <source>
        <dbReference type="ARBA" id="ARBA00049080"/>
    </source>
</evidence>
<dbReference type="NCBIfam" id="TIGR00036">
    <property type="entry name" value="dapB"/>
    <property type="match status" value="1"/>
</dbReference>
<feature type="binding site" evidence="14">
    <location>
        <position position="57"/>
    </location>
    <ligand>
        <name>NADP(+)</name>
        <dbReference type="ChEBI" id="CHEBI:58349"/>
    </ligand>
</feature>
<dbReference type="GO" id="GO:0016726">
    <property type="term" value="F:oxidoreductase activity, acting on CH or CH2 groups, NAD or NADP as acceptor"/>
    <property type="evidence" value="ECO:0007669"/>
    <property type="project" value="UniProtKB-UniRule"/>
</dbReference>
<comment type="catalytic activity">
    <reaction evidence="13 14">
        <text>(S)-2,3,4,5-tetrahydrodipicolinate + NAD(+) + H2O = (2S,4S)-4-hydroxy-2,3,4,5-tetrahydrodipicolinate + NADH + H(+)</text>
        <dbReference type="Rhea" id="RHEA:35323"/>
        <dbReference type="ChEBI" id="CHEBI:15377"/>
        <dbReference type="ChEBI" id="CHEBI:15378"/>
        <dbReference type="ChEBI" id="CHEBI:16845"/>
        <dbReference type="ChEBI" id="CHEBI:57540"/>
        <dbReference type="ChEBI" id="CHEBI:57945"/>
        <dbReference type="ChEBI" id="CHEBI:67139"/>
        <dbReference type="EC" id="1.17.1.8"/>
    </reaction>
</comment>
<keyword evidence="6 14" id="KW-0220">Diaminopimelate biosynthesis</keyword>
<evidence type="ECO:0000256" key="2">
    <source>
        <dbReference type="ARBA" id="ARBA00006642"/>
    </source>
</evidence>
<protein>
    <recommendedName>
        <fullName evidence="11 14">4-hydroxy-tetrahydrodipicolinate reductase</fullName>
        <shortName evidence="14">HTPA reductase</shortName>
        <ecNumber evidence="11 14">1.17.1.8</ecNumber>
    </recommendedName>
</protein>
<dbReference type="EMBL" id="AP012554">
    <property type="protein sequence ID" value="BAO00469.1"/>
    <property type="molecule type" value="Genomic_DNA"/>
</dbReference>
<dbReference type="Proteomes" id="UP000016900">
    <property type="component" value="Chromosome"/>
</dbReference>
<dbReference type="UniPathway" id="UPA00034">
    <property type="reaction ID" value="UER00018"/>
</dbReference>
<comment type="subunit">
    <text evidence="14">Homotetramer.</text>
</comment>
<feature type="binding site" evidence="14">
    <location>
        <begin position="10"/>
        <end position="15"/>
    </location>
    <ligand>
        <name>NAD(+)</name>
        <dbReference type="ChEBI" id="CHEBI:57540"/>
    </ligand>
</feature>
<dbReference type="Pfam" id="PF01113">
    <property type="entry name" value="DapB_N"/>
    <property type="match status" value="1"/>
</dbReference>
<dbReference type="KEGG" id="hhs:HHS_04990"/>
<evidence type="ECO:0000256" key="14">
    <source>
        <dbReference type="HAMAP-Rule" id="MF_00102"/>
    </source>
</evidence>
<dbReference type="SUPFAM" id="SSF55347">
    <property type="entry name" value="Glyceraldehyde-3-phosphate dehydrogenase-like, C-terminal domain"/>
    <property type="match status" value="1"/>
</dbReference>
<feature type="binding site" evidence="14">
    <location>
        <begin position="124"/>
        <end position="127"/>
    </location>
    <ligand>
        <name>NAD(+)</name>
        <dbReference type="ChEBI" id="CHEBI:57540"/>
    </ligand>
</feature>
<dbReference type="STRING" id="1235990.BMSBPS_0124"/>
<dbReference type="Gene3D" id="3.30.360.10">
    <property type="entry name" value="Dihydrodipicolinate Reductase, domain 2"/>
    <property type="match status" value="1"/>
</dbReference>
<dbReference type="EC" id="1.17.1.8" evidence="11 14"/>
<dbReference type="InterPro" id="IPR022663">
    <property type="entry name" value="DapB_C"/>
</dbReference>
<feature type="active site" description="Proton donor/acceptor" evidence="14">
    <location>
        <position position="157"/>
    </location>
</feature>
<dbReference type="PROSITE" id="PS01298">
    <property type="entry name" value="DAPB"/>
    <property type="match status" value="1"/>
</dbReference>
<feature type="binding site" evidence="14">
    <location>
        <position position="158"/>
    </location>
    <ligand>
        <name>(S)-2,3,4,5-tetrahydrodipicolinate</name>
        <dbReference type="ChEBI" id="CHEBI:16845"/>
    </ligand>
</feature>
<dbReference type="GO" id="GO:0009089">
    <property type="term" value="P:lysine biosynthetic process via diaminopimelate"/>
    <property type="evidence" value="ECO:0007669"/>
    <property type="project" value="UniProtKB-UniRule"/>
</dbReference>
<dbReference type="InterPro" id="IPR036291">
    <property type="entry name" value="NAD(P)-bd_dom_sf"/>
</dbReference>
<keyword evidence="7 14" id="KW-0560">Oxidoreductase</keyword>
<comment type="similarity">
    <text evidence="2 14">Belongs to the DapB family.</text>
</comment>
<organism evidence="15 16">
    <name type="scientific">Candidatus Pantoea carbekii</name>
    <dbReference type="NCBI Taxonomy" id="1235990"/>
    <lineage>
        <taxon>Bacteria</taxon>
        <taxon>Pseudomonadati</taxon>
        <taxon>Pseudomonadota</taxon>
        <taxon>Gammaproteobacteria</taxon>
        <taxon>Enterobacterales</taxon>
        <taxon>Erwiniaceae</taxon>
        <taxon>Pantoea</taxon>
    </lineage>
</organism>
<dbReference type="GO" id="GO:0005829">
    <property type="term" value="C:cytosol"/>
    <property type="evidence" value="ECO:0007669"/>
    <property type="project" value="TreeGrafter"/>
</dbReference>
<dbReference type="GO" id="GO:0051287">
    <property type="term" value="F:NAD binding"/>
    <property type="evidence" value="ECO:0007669"/>
    <property type="project" value="UniProtKB-UniRule"/>
</dbReference>
<keyword evidence="3 14" id="KW-0963">Cytoplasm</keyword>
<evidence type="ECO:0000313" key="16">
    <source>
        <dbReference type="Proteomes" id="UP000016900"/>
    </source>
</evidence>
<keyword evidence="5 14" id="KW-0521">NADP</keyword>